<evidence type="ECO:0000256" key="6">
    <source>
        <dbReference type="ARBA" id="ARBA00022989"/>
    </source>
</evidence>
<evidence type="ECO:0000256" key="13">
    <source>
        <dbReference type="SAM" id="Phobius"/>
    </source>
</evidence>
<dbReference type="PRINTS" id="PR00385">
    <property type="entry name" value="P450"/>
</dbReference>
<evidence type="ECO:0000256" key="3">
    <source>
        <dbReference type="ARBA" id="ARBA00022617"/>
    </source>
</evidence>
<dbReference type="Pfam" id="PF00067">
    <property type="entry name" value="p450"/>
    <property type="match status" value="1"/>
</dbReference>
<keyword evidence="5 11" id="KW-0479">Metal-binding</keyword>
<feature type="binding site" description="axial binding residue" evidence="11">
    <location>
        <position position="477"/>
    </location>
    <ligand>
        <name>heme</name>
        <dbReference type="ChEBI" id="CHEBI:30413"/>
    </ligand>
    <ligandPart>
        <name>Fe</name>
        <dbReference type="ChEBI" id="CHEBI:18248"/>
    </ligandPart>
</feature>
<dbReference type="GO" id="GO:0004497">
    <property type="term" value="F:monooxygenase activity"/>
    <property type="evidence" value="ECO:0007669"/>
    <property type="project" value="UniProtKB-KW"/>
</dbReference>
<keyword evidence="10 13" id="KW-0472">Membrane</keyword>
<dbReference type="PRINTS" id="PR00463">
    <property type="entry name" value="EP450I"/>
</dbReference>
<evidence type="ECO:0000313" key="14">
    <source>
        <dbReference type="EMBL" id="RHN52363.1"/>
    </source>
</evidence>
<keyword evidence="4 13" id="KW-0812">Transmembrane</keyword>
<dbReference type="GO" id="GO:0005506">
    <property type="term" value="F:iron ion binding"/>
    <property type="evidence" value="ECO:0007669"/>
    <property type="project" value="InterPro"/>
</dbReference>
<dbReference type="PANTHER" id="PTHR24282:SF149">
    <property type="entry name" value="CYTOCHROME P450 FAMILY 72 PROTEIN"/>
    <property type="match status" value="1"/>
</dbReference>
<feature type="transmembrane region" description="Helical" evidence="13">
    <location>
        <begin position="12"/>
        <end position="33"/>
    </location>
</feature>
<dbReference type="AlphaFoldDB" id="A0A396HID8"/>
<evidence type="ECO:0000256" key="9">
    <source>
        <dbReference type="ARBA" id="ARBA00023033"/>
    </source>
</evidence>
<accession>A0A396HID8</accession>
<evidence type="ECO:0000256" key="12">
    <source>
        <dbReference type="RuleBase" id="RU000461"/>
    </source>
</evidence>
<keyword evidence="7 12" id="KW-0560">Oxidoreductase</keyword>
<evidence type="ECO:0000256" key="2">
    <source>
        <dbReference type="ARBA" id="ARBA00010617"/>
    </source>
</evidence>
<reference evidence="14" key="1">
    <citation type="journal article" date="2018" name="Nat. Plants">
        <title>Whole-genome landscape of Medicago truncatula symbiotic genes.</title>
        <authorList>
            <person name="Pecrix Y."/>
            <person name="Gamas P."/>
            <person name="Carrere S."/>
        </authorList>
    </citation>
    <scope>NUCLEOTIDE SEQUENCE</scope>
    <source>
        <tissue evidence="14">Leaves</tissue>
    </source>
</reference>
<evidence type="ECO:0000256" key="5">
    <source>
        <dbReference type="ARBA" id="ARBA00022723"/>
    </source>
</evidence>
<evidence type="ECO:0000256" key="7">
    <source>
        <dbReference type="ARBA" id="ARBA00023002"/>
    </source>
</evidence>
<keyword evidence="8 11" id="KW-0408">Iron</keyword>
<dbReference type="SUPFAM" id="SSF48264">
    <property type="entry name" value="Cytochrome P450"/>
    <property type="match status" value="1"/>
</dbReference>
<dbReference type="InterPro" id="IPR036396">
    <property type="entry name" value="Cyt_P450_sf"/>
</dbReference>
<dbReference type="InterPro" id="IPR017972">
    <property type="entry name" value="Cyt_P450_CS"/>
</dbReference>
<keyword evidence="3 11" id="KW-0349">Heme</keyword>
<dbReference type="InterPro" id="IPR002401">
    <property type="entry name" value="Cyt_P450_E_grp-I"/>
</dbReference>
<dbReference type="Proteomes" id="UP000265566">
    <property type="component" value="Chromosome 6"/>
</dbReference>
<evidence type="ECO:0000256" key="8">
    <source>
        <dbReference type="ARBA" id="ARBA00023004"/>
    </source>
</evidence>
<dbReference type="Gene3D" id="1.10.630.10">
    <property type="entry name" value="Cytochrome P450"/>
    <property type="match status" value="1"/>
</dbReference>
<evidence type="ECO:0000256" key="10">
    <source>
        <dbReference type="ARBA" id="ARBA00023136"/>
    </source>
</evidence>
<evidence type="ECO:0000256" key="1">
    <source>
        <dbReference type="ARBA" id="ARBA00004167"/>
    </source>
</evidence>
<comment type="cofactor">
    <cofactor evidence="11">
        <name>heme</name>
        <dbReference type="ChEBI" id="CHEBI:30413"/>
    </cofactor>
</comment>
<dbReference type="Gramene" id="rna37028">
    <property type="protein sequence ID" value="RHN52363.1"/>
    <property type="gene ID" value="gene37028"/>
</dbReference>
<dbReference type="GO" id="GO:0020037">
    <property type="term" value="F:heme binding"/>
    <property type="evidence" value="ECO:0007669"/>
    <property type="project" value="InterPro"/>
</dbReference>
<protein>
    <submittedName>
        <fullName evidence="14">Putative cytochrome P450</fullName>
    </submittedName>
</protein>
<dbReference type="EMBL" id="PSQE01000006">
    <property type="protein sequence ID" value="RHN52363.1"/>
    <property type="molecule type" value="Genomic_DNA"/>
</dbReference>
<organism evidence="14">
    <name type="scientific">Medicago truncatula</name>
    <name type="common">Barrel medic</name>
    <name type="synonym">Medicago tribuloides</name>
    <dbReference type="NCBI Taxonomy" id="3880"/>
    <lineage>
        <taxon>Eukaryota</taxon>
        <taxon>Viridiplantae</taxon>
        <taxon>Streptophyta</taxon>
        <taxon>Embryophyta</taxon>
        <taxon>Tracheophyta</taxon>
        <taxon>Spermatophyta</taxon>
        <taxon>Magnoliopsida</taxon>
        <taxon>eudicotyledons</taxon>
        <taxon>Gunneridae</taxon>
        <taxon>Pentapetalae</taxon>
        <taxon>rosids</taxon>
        <taxon>fabids</taxon>
        <taxon>Fabales</taxon>
        <taxon>Fabaceae</taxon>
        <taxon>Papilionoideae</taxon>
        <taxon>50 kb inversion clade</taxon>
        <taxon>NPAAA clade</taxon>
        <taxon>Hologalegina</taxon>
        <taxon>IRL clade</taxon>
        <taxon>Trifolieae</taxon>
        <taxon>Medicago</taxon>
    </lineage>
</organism>
<dbReference type="InterPro" id="IPR050665">
    <property type="entry name" value="Cytochrome_P450_Monooxygen"/>
</dbReference>
<dbReference type="PROSITE" id="PS00086">
    <property type="entry name" value="CYTOCHROME_P450"/>
    <property type="match status" value="1"/>
</dbReference>
<comment type="caution">
    <text evidence="14">The sequence shown here is derived from an EMBL/GenBank/DDBJ whole genome shotgun (WGS) entry which is preliminary data.</text>
</comment>
<proteinExistence type="inferred from homology"/>
<keyword evidence="9 12" id="KW-0503">Monooxygenase</keyword>
<dbReference type="GO" id="GO:0016705">
    <property type="term" value="F:oxidoreductase activity, acting on paired donors, with incorporation or reduction of molecular oxygen"/>
    <property type="evidence" value="ECO:0007669"/>
    <property type="project" value="InterPro"/>
</dbReference>
<comment type="subcellular location">
    <subcellularLocation>
        <location evidence="1">Membrane</location>
        <topology evidence="1">Single-pass membrane protein</topology>
    </subcellularLocation>
</comment>
<gene>
    <name evidence="14" type="ORF">MtrunA17_Chr6g0479681</name>
</gene>
<name>A0A396HID8_MEDTR</name>
<evidence type="ECO:0000256" key="4">
    <source>
        <dbReference type="ARBA" id="ARBA00022692"/>
    </source>
</evidence>
<evidence type="ECO:0000256" key="11">
    <source>
        <dbReference type="PIRSR" id="PIRSR602401-1"/>
    </source>
</evidence>
<dbReference type="GO" id="GO:0016020">
    <property type="term" value="C:membrane"/>
    <property type="evidence" value="ECO:0007669"/>
    <property type="project" value="UniProtKB-SubCell"/>
</dbReference>
<sequence length="530" mass="60686">MELIRLDYCIFVTMLATLCLLLLLILTFSWWVFPILKHKKLKSCGLGGGPTPRFPLGNIDEMKIKDNVAYSYLSHDIHANVLPYFSSWQKLHGKVFIYWLGTEPFLYIAGAEFLKKMSTDVMAKRWGKPNVFRNDRDPMFGNGLVMVEGNDWVRHRNIVAPSFNPLNLKAMARTMIVSTNQMIDRWTSQIKLGKHEIDIEKEIIATAGEIIAKTSFGMEGENAREVLHKLRALQMTLFKTNRHVGVPFGKYFNVKKNLVAKKLGKEIDKILLSIVEARKKSLKNNSKQDLLSFLVKENSDVSQSAKTLTTREVVDECKTFFFGGHETTALAITWTLLLLATHEDWQNQLREEIKEVVGNNEFDITMLAGLKKLPYNMVDCIDCWVNMQMKWVMNEVLRLYPPSPNVQRQTREDIKVDNVTVPNGTNMWIDVVAMHHDPELWGDDVNEFKPERFVDDVNGGCKHKMGYLPFGFGGRMCVGRNLTFMEYKIVLTMLLSNFTFKVSPGYHHSPAIMLSLRPAHGLPLIVQPLN</sequence>
<comment type="similarity">
    <text evidence="2 12">Belongs to the cytochrome P450 family.</text>
</comment>
<keyword evidence="6 13" id="KW-1133">Transmembrane helix</keyword>
<dbReference type="PANTHER" id="PTHR24282">
    <property type="entry name" value="CYTOCHROME P450 FAMILY MEMBER"/>
    <property type="match status" value="1"/>
</dbReference>
<dbReference type="InterPro" id="IPR001128">
    <property type="entry name" value="Cyt_P450"/>
</dbReference>